<dbReference type="RefSeq" id="WP_380704695.1">
    <property type="nucleotide sequence ID" value="NZ_JBHSAP010000009.1"/>
</dbReference>
<proteinExistence type="predicted"/>
<comment type="caution">
    <text evidence="1">The sequence shown here is derived from an EMBL/GenBank/DDBJ whole genome shotgun (WGS) entry which is preliminary data.</text>
</comment>
<evidence type="ECO:0000313" key="1">
    <source>
        <dbReference type="EMBL" id="MFC4077140.1"/>
    </source>
</evidence>
<dbReference type="EMBL" id="JBHSAP010000009">
    <property type="protein sequence ID" value="MFC4077140.1"/>
    <property type="molecule type" value="Genomic_DNA"/>
</dbReference>
<sequence>MNDPKVQRDILYRLKNLTEDLIKETFDEENGEEETLPPDKLDHLHGLVQSLIDER</sequence>
<name>A0ABV8JH95_9BACL</name>
<accession>A0ABV8JH95</accession>
<organism evidence="1 2">
    <name type="scientific">Salinithrix halophila</name>
    <dbReference type="NCBI Taxonomy" id="1485204"/>
    <lineage>
        <taxon>Bacteria</taxon>
        <taxon>Bacillati</taxon>
        <taxon>Bacillota</taxon>
        <taxon>Bacilli</taxon>
        <taxon>Bacillales</taxon>
        <taxon>Thermoactinomycetaceae</taxon>
        <taxon>Salinithrix</taxon>
    </lineage>
</organism>
<reference evidence="2" key="1">
    <citation type="journal article" date="2019" name="Int. J. Syst. Evol. Microbiol.">
        <title>The Global Catalogue of Microorganisms (GCM) 10K type strain sequencing project: providing services to taxonomists for standard genome sequencing and annotation.</title>
        <authorList>
            <consortium name="The Broad Institute Genomics Platform"/>
            <consortium name="The Broad Institute Genome Sequencing Center for Infectious Disease"/>
            <person name="Wu L."/>
            <person name="Ma J."/>
        </authorList>
    </citation>
    <scope>NUCLEOTIDE SEQUENCE [LARGE SCALE GENOMIC DNA]</scope>
    <source>
        <strain evidence="2">IBRC-M 10813</strain>
    </source>
</reference>
<evidence type="ECO:0008006" key="3">
    <source>
        <dbReference type="Google" id="ProtNLM"/>
    </source>
</evidence>
<gene>
    <name evidence="1" type="ORF">ACFOUO_09970</name>
</gene>
<evidence type="ECO:0000313" key="2">
    <source>
        <dbReference type="Proteomes" id="UP001595843"/>
    </source>
</evidence>
<dbReference type="Proteomes" id="UP001595843">
    <property type="component" value="Unassembled WGS sequence"/>
</dbReference>
<keyword evidence="2" id="KW-1185">Reference proteome</keyword>
<protein>
    <recommendedName>
        <fullName evidence="3">Fur-regulated basic protein A</fullName>
    </recommendedName>
</protein>